<name>A0A834RE98_SARSC</name>
<dbReference type="Pfam" id="PF05821">
    <property type="entry name" value="NDUF_B8"/>
    <property type="match status" value="1"/>
</dbReference>
<evidence type="ECO:0000256" key="1">
    <source>
        <dbReference type="SAM" id="Phobius"/>
    </source>
</evidence>
<reference evidence="3" key="3">
    <citation type="submission" date="2022-06" db="UniProtKB">
        <authorList>
            <consortium name="EnsemblMetazoa"/>
        </authorList>
    </citation>
    <scope>IDENTIFICATION</scope>
</reference>
<evidence type="ECO:0000313" key="2">
    <source>
        <dbReference type="EMBL" id="KAF7494996.1"/>
    </source>
</evidence>
<keyword evidence="1" id="KW-0812">Transmembrane</keyword>
<feature type="transmembrane region" description="Helical" evidence="1">
    <location>
        <begin position="132"/>
        <end position="153"/>
    </location>
</feature>
<keyword evidence="1" id="KW-1133">Transmembrane helix</keyword>
<reference evidence="2" key="2">
    <citation type="submission" date="2020-01" db="EMBL/GenBank/DDBJ databases">
        <authorList>
            <person name="Korhonen P.K.K."/>
            <person name="Guangxu M.G."/>
            <person name="Wang T.W."/>
            <person name="Stroehlein A.J.S."/>
            <person name="Young N.D."/>
            <person name="Ang C.-S.A."/>
            <person name="Fernando D.W.F."/>
            <person name="Lu H.L."/>
            <person name="Taylor S.T."/>
            <person name="Ehtesham M.E.M."/>
            <person name="Najaraj S.H.N."/>
            <person name="Harsha G.H.G."/>
            <person name="Madugundu A.M."/>
            <person name="Renuse S.R."/>
            <person name="Holt D.H."/>
            <person name="Pandey A.P."/>
            <person name="Papenfuss A.P."/>
            <person name="Gasser R.B.G."/>
            <person name="Fischer K.F."/>
        </authorList>
    </citation>
    <scope>NUCLEOTIDE SEQUENCE</scope>
    <source>
        <strain evidence="2">SSS_KF_BRIS2020</strain>
    </source>
</reference>
<evidence type="ECO:0000313" key="4">
    <source>
        <dbReference type="Proteomes" id="UP000070412"/>
    </source>
</evidence>
<keyword evidence="4" id="KW-1185">Reference proteome</keyword>
<gene>
    <name evidence="2" type="ORF">SSS_4166</name>
</gene>
<accession>A0A834RE98</accession>
<dbReference type="EnsemblMetazoa" id="SSS_4166s_mrna">
    <property type="protein sequence ID" value="KAF7494996.1"/>
    <property type="gene ID" value="SSS_4166"/>
</dbReference>
<dbReference type="AlphaFoldDB" id="A0A834RE98"/>
<dbReference type="PANTHER" id="PTHR12840:SF1">
    <property type="entry name" value="NADH DEHYDROGENASE [UBIQUINONE] 1 BETA SUBCOMPLEX SUBUNIT 8, MITOCHONDRIAL"/>
    <property type="match status" value="1"/>
</dbReference>
<organism evidence="2">
    <name type="scientific">Sarcoptes scabiei</name>
    <name type="common">Itch mite</name>
    <name type="synonym">Acarus scabiei</name>
    <dbReference type="NCBI Taxonomy" id="52283"/>
    <lineage>
        <taxon>Eukaryota</taxon>
        <taxon>Metazoa</taxon>
        <taxon>Ecdysozoa</taxon>
        <taxon>Arthropoda</taxon>
        <taxon>Chelicerata</taxon>
        <taxon>Arachnida</taxon>
        <taxon>Acari</taxon>
        <taxon>Acariformes</taxon>
        <taxon>Sarcoptiformes</taxon>
        <taxon>Astigmata</taxon>
        <taxon>Psoroptidia</taxon>
        <taxon>Sarcoptoidea</taxon>
        <taxon>Sarcoptidae</taxon>
        <taxon>Sarcoptinae</taxon>
        <taxon>Sarcoptes</taxon>
    </lineage>
</organism>
<dbReference type="Proteomes" id="UP000070412">
    <property type="component" value="Unassembled WGS sequence"/>
</dbReference>
<dbReference type="InterPro" id="IPR008699">
    <property type="entry name" value="NDUFB8"/>
</dbReference>
<dbReference type="EMBL" id="WVUK01000050">
    <property type="protein sequence ID" value="KAF7494996.1"/>
    <property type="molecule type" value="Genomic_DNA"/>
</dbReference>
<reference evidence="4" key="1">
    <citation type="journal article" date="2020" name="PLoS Negl. Trop. Dis.">
        <title>High-quality nuclear genome for Sarcoptes scabiei-A critical resource for a neglected parasite.</title>
        <authorList>
            <person name="Korhonen P.K."/>
            <person name="Gasser R.B."/>
            <person name="Ma G."/>
            <person name="Wang T."/>
            <person name="Stroehlein A.J."/>
            <person name="Young N.D."/>
            <person name="Ang C.S."/>
            <person name="Fernando D.D."/>
            <person name="Lu H.C."/>
            <person name="Taylor S."/>
            <person name="Reynolds S.L."/>
            <person name="Mofiz E."/>
            <person name="Najaraj S.H."/>
            <person name="Gowda H."/>
            <person name="Madugundu A."/>
            <person name="Renuse S."/>
            <person name="Holt D."/>
            <person name="Pandey A."/>
            <person name="Papenfuss A.T."/>
            <person name="Fischer K."/>
        </authorList>
    </citation>
    <scope>NUCLEOTIDE SEQUENCE [LARGE SCALE GENOMIC DNA]</scope>
</reference>
<proteinExistence type="predicted"/>
<keyword evidence="1" id="KW-0472">Membrane</keyword>
<evidence type="ECO:0000313" key="3">
    <source>
        <dbReference type="EnsemblMetazoa" id="KAF7494996.1"/>
    </source>
</evidence>
<dbReference type="PANTHER" id="PTHR12840">
    <property type="entry name" value="NADH-UBIQUINONE OXIDOREDUCTASE ASHI SUBUNIT"/>
    <property type="match status" value="1"/>
</dbReference>
<sequence>MSLRNLARLKLINANFLNLANAKIKYMPIRSCGWVQDYKPGPYPKTAAEREAAAKKYNLIPEDYEPYEEGSGYGDYPKLPIVGEDDMDPYENFDFYYHRRNYGQTLHIDYDVYCSEKSDPNASVTAVPLSMIILYLIAPFAFVILIHVIDVVFDLHSANPTKPKHYYGDGKVHYSFEPLD</sequence>
<dbReference type="GO" id="GO:0005739">
    <property type="term" value="C:mitochondrion"/>
    <property type="evidence" value="ECO:0007669"/>
    <property type="project" value="InterPro"/>
</dbReference>
<keyword evidence="2" id="KW-0830">Ubiquinone</keyword>
<dbReference type="OrthoDB" id="2014058at2759"/>
<protein>
    <submittedName>
        <fullName evidence="2">NADH dehydrogenase [ubiquinone] 1 beta subcomplex subunit 8, mitochondrial</fullName>
    </submittedName>
</protein>